<feature type="non-terminal residue" evidence="2">
    <location>
        <position position="89"/>
    </location>
</feature>
<feature type="transmembrane region" description="Helical" evidence="1">
    <location>
        <begin position="61"/>
        <end position="87"/>
    </location>
</feature>
<dbReference type="EMBL" id="JAIXMP010000048">
    <property type="protein sequence ID" value="KAI9246061.1"/>
    <property type="molecule type" value="Genomic_DNA"/>
</dbReference>
<dbReference type="AlphaFoldDB" id="A0AAD5JME9"/>
<reference evidence="2" key="1">
    <citation type="journal article" date="2022" name="IScience">
        <title>Evolution of zygomycete secretomes and the origins of terrestrial fungal ecologies.</title>
        <authorList>
            <person name="Chang Y."/>
            <person name="Wang Y."/>
            <person name="Mondo S."/>
            <person name="Ahrendt S."/>
            <person name="Andreopoulos W."/>
            <person name="Barry K."/>
            <person name="Beard J."/>
            <person name="Benny G.L."/>
            <person name="Blankenship S."/>
            <person name="Bonito G."/>
            <person name="Cuomo C."/>
            <person name="Desiro A."/>
            <person name="Gervers K.A."/>
            <person name="Hundley H."/>
            <person name="Kuo A."/>
            <person name="LaButti K."/>
            <person name="Lang B.F."/>
            <person name="Lipzen A."/>
            <person name="O'Donnell K."/>
            <person name="Pangilinan J."/>
            <person name="Reynolds N."/>
            <person name="Sandor L."/>
            <person name="Smith M.E."/>
            <person name="Tsang A."/>
            <person name="Grigoriev I.V."/>
            <person name="Stajich J.E."/>
            <person name="Spatafora J.W."/>
        </authorList>
    </citation>
    <scope>NUCLEOTIDE SEQUENCE</scope>
    <source>
        <strain evidence="2">RSA 2281</strain>
    </source>
</reference>
<evidence type="ECO:0000313" key="2">
    <source>
        <dbReference type="EMBL" id="KAI9246061.1"/>
    </source>
</evidence>
<proteinExistence type="predicted"/>
<sequence length="89" mass="10598">MGKLDWQRTLPALFRKPLKKVYPPLSSLHNTAPRIFEKYHKVNDVVGRGDHERERGKVTPIFILFYVYKRIGKILFFLLLLVCYYNTDN</sequence>
<evidence type="ECO:0000256" key="1">
    <source>
        <dbReference type="SAM" id="Phobius"/>
    </source>
</evidence>
<comment type="caution">
    <text evidence="2">The sequence shown here is derived from an EMBL/GenBank/DDBJ whole genome shotgun (WGS) entry which is preliminary data.</text>
</comment>
<protein>
    <submittedName>
        <fullName evidence="2">Uncharacterized protein</fullName>
    </submittedName>
</protein>
<gene>
    <name evidence="2" type="ORF">BDA99DRAFT_609683</name>
</gene>
<dbReference type="Proteomes" id="UP001209540">
    <property type="component" value="Unassembled WGS sequence"/>
</dbReference>
<evidence type="ECO:0000313" key="3">
    <source>
        <dbReference type="Proteomes" id="UP001209540"/>
    </source>
</evidence>
<keyword evidence="3" id="KW-1185">Reference proteome</keyword>
<organism evidence="2 3">
    <name type="scientific">Phascolomyces articulosus</name>
    <dbReference type="NCBI Taxonomy" id="60185"/>
    <lineage>
        <taxon>Eukaryota</taxon>
        <taxon>Fungi</taxon>
        <taxon>Fungi incertae sedis</taxon>
        <taxon>Mucoromycota</taxon>
        <taxon>Mucoromycotina</taxon>
        <taxon>Mucoromycetes</taxon>
        <taxon>Mucorales</taxon>
        <taxon>Lichtheimiaceae</taxon>
        <taxon>Phascolomyces</taxon>
    </lineage>
</organism>
<keyword evidence="1" id="KW-0812">Transmembrane</keyword>
<keyword evidence="1" id="KW-1133">Transmembrane helix</keyword>
<keyword evidence="1" id="KW-0472">Membrane</keyword>
<name>A0AAD5JME9_9FUNG</name>
<accession>A0AAD5JME9</accession>
<reference evidence="2" key="2">
    <citation type="submission" date="2023-02" db="EMBL/GenBank/DDBJ databases">
        <authorList>
            <consortium name="DOE Joint Genome Institute"/>
            <person name="Mondo S.J."/>
            <person name="Chang Y."/>
            <person name="Wang Y."/>
            <person name="Ahrendt S."/>
            <person name="Andreopoulos W."/>
            <person name="Barry K."/>
            <person name="Beard J."/>
            <person name="Benny G.L."/>
            <person name="Blankenship S."/>
            <person name="Bonito G."/>
            <person name="Cuomo C."/>
            <person name="Desiro A."/>
            <person name="Gervers K.A."/>
            <person name="Hundley H."/>
            <person name="Kuo A."/>
            <person name="LaButti K."/>
            <person name="Lang B.F."/>
            <person name="Lipzen A."/>
            <person name="O'Donnell K."/>
            <person name="Pangilinan J."/>
            <person name="Reynolds N."/>
            <person name="Sandor L."/>
            <person name="Smith M.W."/>
            <person name="Tsang A."/>
            <person name="Grigoriev I.V."/>
            <person name="Stajich J.E."/>
            <person name="Spatafora J.W."/>
        </authorList>
    </citation>
    <scope>NUCLEOTIDE SEQUENCE</scope>
    <source>
        <strain evidence="2">RSA 2281</strain>
    </source>
</reference>